<evidence type="ECO:0000256" key="8">
    <source>
        <dbReference type="ARBA" id="ARBA00023237"/>
    </source>
</evidence>
<dbReference type="RefSeq" id="WP_038462633.1">
    <property type="nucleotide sequence ID" value="NZ_CP008941.1"/>
</dbReference>
<evidence type="ECO:0000256" key="7">
    <source>
        <dbReference type="ARBA" id="ARBA00023143"/>
    </source>
</evidence>
<dbReference type="GO" id="GO:0009279">
    <property type="term" value="C:cell outer membrane"/>
    <property type="evidence" value="ECO:0007669"/>
    <property type="project" value="UniProtKB-SubCell"/>
</dbReference>
<dbReference type="PANTHER" id="PTHR34933:SF1">
    <property type="entry name" value="FLAGELLAR L-RING PROTEIN"/>
    <property type="match status" value="1"/>
</dbReference>
<dbReference type="PRINTS" id="PR01008">
    <property type="entry name" value="FLGLRINGFLGH"/>
</dbReference>
<dbReference type="KEGG" id="paca:ID47_00150"/>
<dbReference type="InterPro" id="IPR000527">
    <property type="entry name" value="Flag_Lring"/>
</dbReference>
<sequence>MSKIPNTLFLTTIMASLSGCNLAERLSQVGDPPDMSQIQNPTLVFDYKPVTMPMPAPEAPSQNNSSLWQTGSRAFFKDQRASRVGDILTVKALIEHKSKLDAKVETQREVKQTVGSLNNVFGYEDKIKKVFPAQVDKTSLIDYNFKPEMKTKGTTQYDSVLNFKMAASIIEVLPNGNLVIQGRQEVRDRGELAVIDLKGIVRREDISSSNTIDYTKIAEARISRTTTGQVSDANSTPWGMEVLNKVSPF</sequence>
<evidence type="ECO:0000256" key="5">
    <source>
        <dbReference type="ARBA" id="ARBA00022729"/>
    </source>
</evidence>
<evidence type="ECO:0000256" key="3">
    <source>
        <dbReference type="ARBA" id="ARBA00004442"/>
    </source>
</evidence>
<comment type="function">
    <text evidence="1">Assembles around the rod to form the L-ring and probably protects the motor/basal body from shearing forces during rotation.</text>
</comment>
<organism evidence="9 10">
    <name type="scientific">Candidatus Odyssella acanthamoebae</name>
    <dbReference type="NCBI Taxonomy" id="91604"/>
    <lineage>
        <taxon>Bacteria</taxon>
        <taxon>Pseudomonadati</taxon>
        <taxon>Pseudomonadota</taxon>
        <taxon>Alphaproteobacteria</taxon>
        <taxon>Holosporales</taxon>
        <taxon>Candidatus Paracaedibacteraceae</taxon>
        <taxon>Candidatus Odyssella</taxon>
    </lineage>
</organism>
<evidence type="ECO:0000313" key="9">
    <source>
        <dbReference type="EMBL" id="AIK95508.1"/>
    </source>
</evidence>
<keyword evidence="7" id="KW-0975">Bacterial flagellum</keyword>
<keyword evidence="6" id="KW-0472">Membrane</keyword>
<dbReference type="eggNOG" id="COG2063">
    <property type="taxonomic scope" value="Bacteria"/>
</dbReference>
<proteinExistence type="inferred from homology"/>
<evidence type="ECO:0000313" key="10">
    <source>
        <dbReference type="Proteomes" id="UP000028926"/>
    </source>
</evidence>
<evidence type="ECO:0000256" key="2">
    <source>
        <dbReference type="ARBA" id="ARBA00004117"/>
    </source>
</evidence>
<dbReference type="OrthoDB" id="9789227at2"/>
<dbReference type="AlphaFoldDB" id="A0A077AV58"/>
<evidence type="ECO:0008006" key="11">
    <source>
        <dbReference type="Google" id="ProtNLM"/>
    </source>
</evidence>
<dbReference type="STRING" id="91604.ID47_00150"/>
<keyword evidence="8" id="KW-0998">Cell outer membrane</keyword>
<evidence type="ECO:0000256" key="6">
    <source>
        <dbReference type="ARBA" id="ARBA00023136"/>
    </source>
</evidence>
<evidence type="ECO:0000256" key="4">
    <source>
        <dbReference type="ARBA" id="ARBA00006929"/>
    </source>
</evidence>
<dbReference type="EMBL" id="CP008941">
    <property type="protein sequence ID" value="AIK95508.1"/>
    <property type="molecule type" value="Genomic_DNA"/>
</dbReference>
<dbReference type="PROSITE" id="PS51257">
    <property type="entry name" value="PROKAR_LIPOPROTEIN"/>
    <property type="match status" value="1"/>
</dbReference>
<evidence type="ECO:0000256" key="1">
    <source>
        <dbReference type="ARBA" id="ARBA00002591"/>
    </source>
</evidence>
<dbReference type="PANTHER" id="PTHR34933">
    <property type="entry name" value="FLAGELLAR L-RING PROTEIN"/>
    <property type="match status" value="1"/>
</dbReference>
<keyword evidence="5" id="KW-0732">Signal</keyword>
<keyword evidence="10" id="KW-1185">Reference proteome</keyword>
<dbReference type="Proteomes" id="UP000028926">
    <property type="component" value="Chromosome"/>
</dbReference>
<gene>
    <name evidence="9" type="ORF">ID47_00150</name>
</gene>
<dbReference type="GO" id="GO:0071973">
    <property type="term" value="P:bacterial-type flagellum-dependent cell motility"/>
    <property type="evidence" value="ECO:0007669"/>
    <property type="project" value="InterPro"/>
</dbReference>
<accession>A0A077AV58</accession>
<comment type="subcellular location">
    <subcellularLocation>
        <location evidence="2">Bacterial flagellum basal body</location>
    </subcellularLocation>
    <subcellularLocation>
        <location evidence="3">Cell outer membrane</location>
    </subcellularLocation>
</comment>
<protein>
    <recommendedName>
        <fullName evidence="11">Basal body L-ring protein</fullName>
    </recommendedName>
</protein>
<comment type="similarity">
    <text evidence="4">Belongs to the FlgH family.</text>
</comment>
<dbReference type="HOGENOM" id="CLU_069313_1_2_5"/>
<reference evidence="9 10" key="1">
    <citation type="submission" date="2014-07" db="EMBL/GenBank/DDBJ databases">
        <title>Comparative genomic insights into amoeba endosymbionts belonging to the families of Holosporaceae and Candidatus Midichloriaceae within Rickettsiales.</title>
        <authorList>
            <person name="Wang Z."/>
            <person name="Wu M."/>
        </authorList>
    </citation>
    <scope>NUCLEOTIDE SEQUENCE [LARGE SCALE GENOMIC DNA]</scope>
    <source>
        <strain evidence="9">PRA3</strain>
    </source>
</reference>
<name>A0A077AV58_9PROT</name>
<dbReference type="Pfam" id="PF02107">
    <property type="entry name" value="FlgH"/>
    <property type="match status" value="1"/>
</dbReference>
<dbReference type="GO" id="GO:0009427">
    <property type="term" value="C:bacterial-type flagellum basal body, distal rod, L ring"/>
    <property type="evidence" value="ECO:0007669"/>
    <property type="project" value="InterPro"/>
</dbReference>
<dbReference type="GO" id="GO:0003774">
    <property type="term" value="F:cytoskeletal motor activity"/>
    <property type="evidence" value="ECO:0007669"/>
    <property type="project" value="InterPro"/>
</dbReference>